<dbReference type="PANTHER" id="PTHR19211:SF14">
    <property type="entry name" value="ATP-BINDING CASSETTE SUB-FAMILY F MEMBER 1"/>
    <property type="match status" value="1"/>
</dbReference>
<keyword evidence="2" id="KW-0547">Nucleotide-binding</keyword>
<evidence type="ECO:0000256" key="2">
    <source>
        <dbReference type="ARBA" id="ARBA00022741"/>
    </source>
</evidence>
<evidence type="ECO:0000259" key="7">
    <source>
        <dbReference type="PROSITE" id="PS50893"/>
    </source>
</evidence>
<keyword evidence="3" id="KW-0067">ATP-binding</keyword>
<dbReference type="CDD" id="cd03221">
    <property type="entry name" value="ABCF_EF-3"/>
    <property type="match status" value="2"/>
</dbReference>
<dbReference type="PROSITE" id="PS50893">
    <property type="entry name" value="ABC_TRANSPORTER_2"/>
    <property type="match status" value="2"/>
</dbReference>
<dbReference type="FunFam" id="3.40.50.300:FF:000011">
    <property type="entry name" value="Putative ABC transporter ATP-binding component"/>
    <property type="match status" value="1"/>
</dbReference>
<dbReference type="GO" id="GO:0005524">
    <property type="term" value="F:ATP binding"/>
    <property type="evidence" value="ECO:0007669"/>
    <property type="project" value="UniProtKB-KW"/>
</dbReference>
<proteinExistence type="inferred from homology"/>
<dbReference type="Gene3D" id="3.40.50.300">
    <property type="entry name" value="P-loop containing nucleotide triphosphate hydrolases"/>
    <property type="match status" value="2"/>
</dbReference>
<dbReference type="Pfam" id="PF12848">
    <property type="entry name" value="ABC_tran_Xtn"/>
    <property type="match status" value="1"/>
</dbReference>
<dbReference type="Proteomes" id="UP000270661">
    <property type="component" value="Unassembled WGS sequence"/>
</dbReference>
<evidence type="ECO:0000313" key="8">
    <source>
        <dbReference type="EMBL" id="RMM54144.1"/>
    </source>
</evidence>
<dbReference type="SUPFAM" id="SSF52540">
    <property type="entry name" value="P-loop containing nucleoside triphosphate hydrolases"/>
    <property type="match status" value="2"/>
</dbReference>
<comment type="similarity">
    <text evidence="4">Belongs to the ABC transporter superfamily. ABCF family. YheS subfamily.</text>
</comment>
<dbReference type="SMART" id="SM00382">
    <property type="entry name" value="AAA"/>
    <property type="match status" value="2"/>
</dbReference>
<dbReference type="InterPro" id="IPR017871">
    <property type="entry name" value="ABC_transporter-like_CS"/>
</dbReference>
<protein>
    <recommendedName>
        <fullName evidence="5">Probable ATP-binding protein YheS</fullName>
    </recommendedName>
</protein>
<reference evidence="8 9" key="1">
    <citation type="submission" date="2018-08" db="EMBL/GenBank/DDBJ databases">
        <title>Recombination of ecologically and evolutionarily significant loci maintains genetic cohesion in the Pseudomonas syringae species complex.</title>
        <authorList>
            <person name="Dillon M."/>
            <person name="Thakur S."/>
            <person name="Almeida R.N.D."/>
            <person name="Weir B.S."/>
            <person name="Guttman D.S."/>
        </authorList>
    </citation>
    <scope>NUCLEOTIDE SEQUENCE [LARGE SCALE GENOMIC DNA]</scope>
    <source>
        <strain evidence="8 9">NCPPB2445</strain>
    </source>
</reference>
<evidence type="ECO:0000256" key="1">
    <source>
        <dbReference type="ARBA" id="ARBA00022737"/>
    </source>
</evidence>
<dbReference type="EMBL" id="RBOJ01000022">
    <property type="protein sequence ID" value="RMM54144.1"/>
    <property type="molecule type" value="Genomic_DNA"/>
</dbReference>
<dbReference type="GO" id="GO:0016887">
    <property type="term" value="F:ATP hydrolysis activity"/>
    <property type="evidence" value="ECO:0007669"/>
    <property type="project" value="InterPro"/>
</dbReference>
<dbReference type="InterPro" id="IPR050611">
    <property type="entry name" value="ABCF"/>
</dbReference>
<evidence type="ECO:0000256" key="4">
    <source>
        <dbReference type="ARBA" id="ARBA00061571"/>
    </source>
</evidence>
<feature type="compositionally biased region" description="Basic residues" evidence="6">
    <location>
        <begin position="60"/>
        <end position="69"/>
    </location>
</feature>
<sequence length="730" mass="81122">MGCEASVVAAPPLFPKTVPAAEAVAVFVHRRPRRAAPATGRKAAGRRLRRPPAMPDRSAPRRAAHRGRGRISTGQRTSCYSRQLRAKLVDSAAIMIRLQNLTLQRGPQRLLEDAELTLHAGHKAGLIGANGAGKSSLFALLRGELHPDSGDCSLPADWRIAHMRQEVDTLERLAVDYVLDGDIRLRQVQRDLAVAEAAHDGAALARLHSELDSADGYTADARARKLLAGLGFTNEQMDRQVGDFSGGWRMRLNLAQALMCPSDLLLLDEPTNHLDLDAIIWLEDWLKSYPGTLLLISHDRDFLDAVVDHVAHVDQRKLVLYRGGYTAFERARAERLAQQQQAYEKQQAQRAHMESYIARFKAQATKARQAQSRIKALERMEELSAAHVDSPFDFVFRESTKISSPLIDLSDARLGYGDKTVLEKVKLQLTPGARIGLLGPNGAGKSTLIKNLSGELQPLAGRLTRGENTVVGYFAQHQLDSLDAKASPLLHLQRLAPTEREQTLRDFLGGFDFRGARIDEPVLNFSGGEKARLALALIAWERPNLLLLDEPTNHLDLEMRLALTMALQEFSGAVLVVSHDRHLLKSTTDNFFLVADGKVEEFDGDLEDYARWLVDYRQRNAPVSTTPVNPDKTDKKAQRQAAAALRQQLAPHKREADKLESELGKLHEKLHGIETSLGDSGLYEAARRDELRDLLAEQARLKVREAELEEAWMQALELLETLQAELEALS</sequence>
<evidence type="ECO:0000256" key="5">
    <source>
        <dbReference type="ARBA" id="ARBA00069073"/>
    </source>
</evidence>
<feature type="domain" description="ABC transporter" evidence="7">
    <location>
        <begin position="407"/>
        <end position="621"/>
    </location>
</feature>
<dbReference type="Pfam" id="PF00005">
    <property type="entry name" value="ABC_tran"/>
    <property type="match status" value="2"/>
</dbReference>
<dbReference type="PANTHER" id="PTHR19211">
    <property type="entry name" value="ATP-BINDING TRANSPORT PROTEIN-RELATED"/>
    <property type="match status" value="1"/>
</dbReference>
<dbReference type="PROSITE" id="PS00211">
    <property type="entry name" value="ABC_TRANSPORTER_1"/>
    <property type="match status" value="2"/>
</dbReference>
<dbReference type="InterPro" id="IPR032781">
    <property type="entry name" value="ABC_tran_Xtn"/>
</dbReference>
<dbReference type="Gene3D" id="1.10.287.1490">
    <property type="match status" value="1"/>
</dbReference>
<comment type="caution">
    <text evidence="8">The sequence shown here is derived from an EMBL/GenBank/DDBJ whole genome shotgun (WGS) entry which is preliminary data.</text>
</comment>
<dbReference type="InterPro" id="IPR003593">
    <property type="entry name" value="AAA+_ATPase"/>
</dbReference>
<accession>A0A3M3EXL1</accession>
<name>A0A3M3EXL1_9PSED</name>
<dbReference type="InterPro" id="IPR027417">
    <property type="entry name" value="P-loop_NTPase"/>
</dbReference>
<keyword evidence="9" id="KW-1185">Reference proteome</keyword>
<keyword evidence="1" id="KW-0677">Repeat</keyword>
<dbReference type="FunFam" id="3.40.50.300:FF:002053">
    <property type="entry name" value="ABC transporter ATP-binding protein"/>
    <property type="match status" value="1"/>
</dbReference>
<organism evidence="8 9">
    <name type="scientific">Pseudomonas corrugata</name>
    <dbReference type="NCBI Taxonomy" id="47879"/>
    <lineage>
        <taxon>Bacteria</taxon>
        <taxon>Pseudomonadati</taxon>
        <taxon>Pseudomonadota</taxon>
        <taxon>Gammaproteobacteria</taxon>
        <taxon>Pseudomonadales</taxon>
        <taxon>Pseudomonadaceae</taxon>
        <taxon>Pseudomonas</taxon>
    </lineage>
</organism>
<feature type="domain" description="ABC transporter" evidence="7">
    <location>
        <begin position="96"/>
        <end position="340"/>
    </location>
</feature>
<evidence type="ECO:0000313" key="9">
    <source>
        <dbReference type="Proteomes" id="UP000270661"/>
    </source>
</evidence>
<evidence type="ECO:0000256" key="3">
    <source>
        <dbReference type="ARBA" id="ARBA00022840"/>
    </source>
</evidence>
<evidence type="ECO:0000256" key="6">
    <source>
        <dbReference type="SAM" id="MobiDB-lite"/>
    </source>
</evidence>
<dbReference type="AlphaFoldDB" id="A0A3M3EXL1"/>
<gene>
    <name evidence="8" type="ORF">ALQ77_04934</name>
</gene>
<dbReference type="InterPro" id="IPR003439">
    <property type="entry name" value="ABC_transporter-like_ATP-bd"/>
</dbReference>
<dbReference type="STRING" id="47879.AXG94_14180"/>
<feature type="region of interest" description="Disordered" evidence="6">
    <location>
        <begin position="32"/>
        <end position="76"/>
    </location>
</feature>